<gene>
    <name evidence="1" type="ORF">BSTOLATCC_MIC17447</name>
</gene>
<sequence length="77" mass="9455">MKMIKVYWVIQWIWQSQLLPRKREKWFLIFWLKIVVNGIRVILCNTIESVFIWSARDIQLDFADNKEFSRICSHNLV</sequence>
<evidence type="ECO:0000313" key="1">
    <source>
        <dbReference type="EMBL" id="CAG9316814.1"/>
    </source>
</evidence>
<dbReference type="EMBL" id="CAJZBQ010000017">
    <property type="protein sequence ID" value="CAG9316814.1"/>
    <property type="molecule type" value="Genomic_DNA"/>
</dbReference>
<dbReference type="AlphaFoldDB" id="A0AAU9ITJ5"/>
<organism evidence="1 2">
    <name type="scientific">Blepharisma stoltei</name>
    <dbReference type="NCBI Taxonomy" id="1481888"/>
    <lineage>
        <taxon>Eukaryota</taxon>
        <taxon>Sar</taxon>
        <taxon>Alveolata</taxon>
        <taxon>Ciliophora</taxon>
        <taxon>Postciliodesmatophora</taxon>
        <taxon>Heterotrichea</taxon>
        <taxon>Heterotrichida</taxon>
        <taxon>Blepharismidae</taxon>
        <taxon>Blepharisma</taxon>
    </lineage>
</organism>
<proteinExistence type="predicted"/>
<protein>
    <submittedName>
        <fullName evidence="1">Uncharacterized protein</fullName>
    </submittedName>
</protein>
<reference evidence="1" key="1">
    <citation type="submission" date="2021-09" db="EMBL/GenBank/DDBJ databases">
        <authorList>
            <consortium name="AG Swart"/>
            <person name="Singh M."/>
            <person name="Singh A."/>
            <person name="Seah K."/>
            <person name="Emmerich C."/>
        </authorList>
    </citation>
    <scope>NUCLEOTIDE SEQUENCE</scope>
    <source>
        <strain evidence="1">ATCC30299</strain>
    </source>
</reference>
<accession>A0AAU9ITJ5</accession>
<keyword evidence="2" id="KW-1185">Reference proteome</keyword>
<evidence type="ECO:0000313" key="2">
    <source>
        <dbReference type="Proteomes" id="UP001162131"/>
    </source>
</evidence>
<dbReference type="Proteomes" id="UP001162131">
    <property type="component" value="Unassembled WGS sequence"/>
</dbReference>
<name>A0AAU9ITJ5_9CILI</name>
<comment type="caution">
    <text evidence="1">The sequence shown here is derived from an EMBL/GenBank/DDBJ whole genome shotgun (WGS) entry which is preliminary data.</text>
</comment>